<dbReference type="AlphaFoldDB" id="A0A444ZDI2"/>
<sequence>MRNFSIGVYDHINVSDAITTAKIGETNFSGNGIHEEERSVEEVRIGIVESVFQEKGFYSLAVVPIRFKPFSDLDGSGASFSEFGLLGCRVYLNFTDSTSKVSAGNSRPYLSDPISV</sequence>
<protein>
    <submittedName>
        <fullName evidence="1">Uncharacterized protein</fullName>
    </submittedName>
</protein>
<dbReference type="Proteomes" id="UP000289738">
    <property type="component" value="Chromosome B04"/>
</dbReference>
<organism evidence="1 2">
    <name type="scientific">Arachis hypogaea</name>
    <name type="common">Peanut</name>
    <dbReference type="NCBI Taxonomy" id="3818"/>
    <lineage>
        <taxon>Eukaryota</taxon>
        <taxon>Viridiplantae</taxon>
        <taxon>Streptophyta</taxon>
        <taxon>Embryophyta</taxon>
        <taxon>Tracheophyta</taxon>
        <taxon>Spermatophyta</taxon>
        <taxon>Magnoliopsida</taxon>
        <taxon>eudicotyledons</taxon>
        <taxon>Gunneridae</taxon>
        <taxon>Pentapetalae</taxon>
        <taxon>rosids</taxon>
        <taxon>fabids</taxon>
        <taxon>Fabales</taxon>
        <taxon>Fabaceae</taxon>
        <taxon>Papilionoideae</taxon>
        <taxon>50 kb inversion clade</taxon>
        <taxon>dalbergioids sensu lato</taxon>
        <taxon>Dalbergieae</taxon>
        <taxon>Pterocarpus clade</taxon>
        <taxon>Arachis</taxon>
    </lineage>
</organism>
<dbReference type="EMBL" id="SDMP01000014">
    <property type="protein sequence ID" value="RYR12246.1"/>
    <property type="molecule type" value="Genomic_DNA"/>
</dbReference>
<comment type="caution">
    <text evidence="1">The sequence shown here is derived from an EMBL/GenBank/DDBJ whole genome shotgun (WGS) entry which is preliminary data.</text>
</comment>
<evidence type="ECO:0000313" key="1">
    <source>
        <dbReference type="EMBL" id="RYR12245.1"/>
    </source>
</evidence>
<proteinExistence type="predicted"/>
<accession>A0A444ZDI2</accession>
<name>A0A444ZDI2_ARAHY</name>
<dbReference type="EMBL" id="SDMP01000014">
    <property type="protein sequence ID" value="RYR12245.1"/>
    <property type="molecule type" value="Genomic_DNA"/>
</dbReference>
<evidence type="ECO:0000313" key="2">
    <source>
        <dbReference type="Proteomes" id="UP000289738"/>
    </source>
</evidence>
<keyword evidence="2" id="KW-1185">Reference proteome</keyword>
<reference evidence="1 2" key="1">
    <citation type="submission" date="2019-01" db="EMBL/GenBank/DDBJ databases">
        <title>Sequencing of cultivated peanut Arachis hypogaea provides insights into genome evolution and oil improvement.</title>
        <authorList>
            <person name="Chen X."/>
        </authorList>
    </citation>
    <scope>NUCLEOTIDE SEQUENCE [LARGE SCALE GENOMIC DNA]</scope>
    <source>
        <strain evidence="2">cv. Fuhuasheng</strain>
        <strain evidence="1">GDAAS-fuhuasheng2018</strain>
        <tissue evidence="1">Leaves</tissue>
    </source>
</reference>
<gene>
    <name evidence="1" type="ORF">Ahy_B04g069773</name>
</gene>